<evidence type="ECO:0000313" key="2">
    <source>
        <dbReference type="EMBL" id="CAD7619687.1"/>
    </source>
</evidence>
<feature type="compositionally biased region" description="Polar residues" evidence="1">
    <location>
        <begin position="331"/>
        <end position="340"/>
    </location>
</feature>
<reference evidence="2" key="1">
    <citation type="submission" date="2020-11" db="EMBL/GenBank/DDBJ databases">
        <authorList>
            <person name="Tran Van P."/>
        </authorList>
    </citation>
    <scope>NUCLEOTIDE SEQUENCE</scope>
</reference>
<evidence type="ECO:0000256" key="1">
    <source>
        <dbReference type="SAM" id="MobiDB-lite"/>
    </source>
</evidence>
<gene>
    <name evidence="2" type="ORF">OSB1V03_LOCUS187</name>
</gene>
<protein>
    <submittedName>
        <fullName evidence="2">Uncharacterized protein</fullName>
    </submittedName>
</protein>
<dbReference type="EMBL" id="OC854604">
    <property type="protein sequence ID" value="CAD7619687.1"/>
    <property type="molecule type" value="Genomic_DNA"/>
</dbReference>
<sequence>MDVNLGELEVRFDANGSHLVLEVLNYLSNTSPKIPSIGQLRDGECLIKVISLFERQTRWQSSRVIDLFFKYKNDVITGYEFIDGWLDCYYSSGFVIVTDGFRFATDHEVMTIAVLVLNVLYIKRDSLTYDLKIRLEALWIDFSSTIDSIVLWMRTRAQLNDCNTGLHSCAHQLFSHHSLQEYQSIQQRLTQLAQQKLINDQMKRLEEKDALMRKQAKELSDLGTKMFALIGELNETKSTSAILATEVKWQMSANKELNQTVAKLQHENQVLKQLALKNHSFLFMDSKSKSAANGAHISTDASIDAKPELDANEPISGSNVDNSCNEINLTTLSLNDSPKGTSDRNEDTDSSTEIEDITDSGNHSDAATDDLLLELCQTISPKGDSNAMNTNEKIDCTDTTLPSNSWEQYFANESNNTNDLNVLSDISDTSVQNSDTYNKSNHSLGTNDNTISALTLN</sequence>
<feature type="region of interest" description="Disordered" evidence="1">
    <location>
        <begin position="304"/>
        <end position="323"/>
    </location>
</feature>
<accession>A0A7R9PTV3</accession>
<evidence type="ECO:0000313" key="3">
    <source>
        <dbReference type="Proteomes" id="UP000759131"/>
    </source>
</evidence>
<dbReference type="AlphaFoldDB" id="A0A7R9PTV3"/>
<feature type="compositionally biased region" description="Acidic residues" evidence="1">
    <location>
        <begin position="348"/>
        <end position="358"/>
    </location>
</feature>
<dbReference type="EMBL" id="CAJPIZ010000029">
    <property type="protein sequence ID" value="CAG2100117.1"/>
    <property type="molecule type" value="Genomic_DNA"/>
</dbReference>
<dbReference type="OrthoDB" id="6511752at2759"/>
<feature type="region of interest" description="Disordered" evidence="1">
    <location>
        <begin position="430"/>
        <end position="457"/>
    </location>
</feature>
<proteinExistence type="predicted"/>
<feature type="region of interest" description="Disordered" evidence="1">
    <location>
        <begin position="331"/>
        <end position="365"/>
    </location>
</feature>
<dbReference type="Proteomes" id="UP000759131">
    <property type="component" value="Unassembled WGS sequence"/>
</dbReference>
<organism evidence="2">
    <name type="scientific">Medioppia subpectinata</name>
    <dbReference type="NCBI Taxonomy" id="1979941"/>
    <lineage>
        <taxon>Eukaryota</taxon>
        <taxon>Metazoa</taxon>
        <taxon>Ecdysozoa</taxon>
        <taxon>Arthropoda</taxon>
        <taxon>Chelicerata</taxon>
        <taxon>Arachnida</taxon>
        <taxon>Acari</taxon>
        <taxon>Acariformes</taxon>
        <taxon>Sarcoptiformes</taxon>
        <taxon>Oribatida</taxon>
        <taxon>Brachypylina</taxon>
        <taxon>Oppioidea</taxon>
        <taxon>Oppiidae</taxon>
        <taxon>Medioppia</taxon>
    </lineage>
</organism>
<name>A0A7R9PTV3_9ACAR</name>
<keyword evidence="3" id="KW-1185">Reference proteome</keyword>